<dbReference type="AlphaFoldDB" id="A0A7X2D0T2"/>
<sequence length="148" mass="16832">MKKIVPIIERIIRIVMLVVAAALLASSISFIGIHMANKNLEKTKTSAVIIEGDDLRAIHEVSFEWKGQTIRRRPLDVYFSKLGDAGEKIDVYVVNKYPDRVFLDQDGHGLIRTAELMGGWGLLLLIILLGERQLLNRINRLEKLDRNK</sequence>
<name>A0A7X2D0T2_9LACT</name>
<comment type="caution">
    <text evidence="2">The sequence shown here is derived from an EMBL/GenBank/DDBJ whole genome shotgun (WGS) entry which is preliminary data.</text>
</comment>
<proteinExistence type="predicted"/>
<keyword evidence="3" id="KW-1185">Reference proteome</keyword>
<dbReference type="OrthoDB" id="2242854at2"/>
<dbReference type="RefSeq" id="WP_153495223.1">
    <property type="nucleotide sequence ID" value="NZ_CAXYUY010000001.1"/>
</dbReference>
<evidence type="ECO:0000313" key="2">
    <source>
        <dbReference type="EMBL" id="MQW38782.1"/>
    </source>
</evidence>
<gene>
    <name evidence="2" type="ORF">GHI93_02305</name>
</gene>
<keyword evidence="1" id="KW-0812">Transmembrane</keyword>
<reference evidence="2 3" key="1">
    <citation type="submission" date="2019-10" db="EMBL/GenBank/DDBJ databases">
        <authorList>
            <person name="Dong K."/>
        </authorList>
    </citation>
    <scope>NUCLEOTIDE SEQUENCE [LARGE SCALE GENOMIC DNA]</scope>
    <source>
        <strain evidence="2 3">DSM 28960</strain>
    </source>
</reference>
<keyword evidence="1" id="KW-1133">Transmembrane helix</keyword>
<evidence type="ECO:0008006" key="4">
    <source>
        <dbReference type="Google" id="ProtNLM"/>
    </source>
</evidence>
<dbReference type="Proteomes" id="UP000439550">
    <property type="component" value="Unassembled WGS sequence"/>
</dbReference>
<feature type="transmembrane region" description="Helical" evidence="1">
    <location>
        <begin position="110"/>
        <end position="130"/>
    </location>
</feature>
<accession>A0A7X2D0T2</accession>
<dbReference type="EMBL" id="WITJ01000003">
    <property type="protein sequence ID" value="MQW38782.1"/>
    <property type="molecule type" value="Genomic_DNA"/>
</dbReference>
<feature type="transmembrane region" description="Helical" evidence="1">
    <location>
        <begin position="12"/>
        <end position="36"/>
    </location>
</feature>
<evidence type="ECO:0000313" key="3">
    <source>
        <dbReference type="Proteomes" id="UP000439550"/>
    </source>
</evidence>
<organism evidence="2 3">
    <name type="scientific">Lactococcus hircilactis</name>
    <dbReference type="NCBI Taxonomy" id="1494462"/>
    <lineage>
        <taxon>Bacteria</taxon>
        <taxon>Bacillati</taxon>
        <taxon>Bacillota</taxon>
        <taxon>Bacilli</taxon>
        <taxon>Lactobacillales</taxon>
        <taxon>Streptococcaceae</taxon>
        <taxon>Lactococcus</taxon>
    </lineage>
</organism>
<evidence type="ECO:0000256" key="1">
    <source>
        <dbReference type="SAM" id="Phobius"/>
    </source>
</evidence>
<keyword evidence="1" id="KW-0472">Membrane</keyword>
<protein>
    <recommendedName>
        <fullName evidence="4">DUF3592 domain-containing protein</fullName>
    </recommendedName>
</protein>